<dbReference type="EMBL" id="CP050692">
    <property type="protein sequence ID" value="QIT47600.1"/>
    <property type="molecule type" value="Genomic_DNA"/>
</dbReference>
<dbReference type="AlphaFoldDB" id="A0AAE7CNC9"/>
<dbReference type="Proteomes" id="UP000190306">
    <property type="component" value="Chromosome"/>
</dbReference>
<sequence>MTVAPPAEGKCRRCRQTRPLFPRKPDHDCIDTLGRVDLIEAARLIAEIEDQGDHWCTRRIEGLPNYRLCVRCFDADAAEEEEFIKEHEL</sequence>
<evidence type="ECO:0000313" key="2">
    <source>
        <dbReference type="EMBL" id="QIT47600.1"/>
    </source>
</evidence>
<gene>
    <name evidence="1" type="ORF">AFM16_31540</name>
    <name evidence="2" type="ORF">HCX60_32095</name>
</gene>
<dbReference type="RefSeq" id="WP_078635957.1">
    <property type="nucleotide sequence ID" value="NZ_CM007717.1"/>
</dbReference>
<dbReference type="EMBL" id="LHQL01000014">
    <property type="protein sequence ID" value="OOQ47276.1"/>
    <property type="molecule type" value="Genomic_DNA"/>
</dbReference>
<dbReference type="Proteomes" id="UP000502504">
    <property type="component" value="Chromosome"/>
</dbReference>
<reference evidence="1 3" key="1">
    <citation type="submission" date="2015-07" db="EMBL/GenBank/DDBJ databases">
        <title>Draft Genome Sequence of Streptomyces antibioticus, IMRU 3720 reveals insights in the evolution of actinomycin biosynthetic gene clusters in Streptomyces.</title>
        <authorList>
            <person name="Crnovcic I."/>
            <person name="Ruckert C."/>
            <person name="Kalinowksi J."/>
            <person name="Keller U."/>
        </authorList>
    </citation>
    <scope>NUCLEOTIDE SEQUENCE [LARGE SCALE GENOMIC DNA]</scope>
    <source>
        <strain evidence="1 3">DSM 41481</strain>
    </source>
</reference>
<organism evidence="2 4">
    <name type="scientific">Streptomyces antibioticus</name>
    <dbReference type="NCBI Taxonomy" id="1890"/>
    <lineage>
        <taxon>Bacteria</taxon>
        <taxon>Bacillati</taxon>
        <taxon>Actinomycetota</taxon>
        <taxon>Actinomycetes</taxon>
        <taxon>Kitasatosporales</taxon>
        <taxon>Streptomycetaceae</taxon>
        <taxon>Streptomyces</taxon>
    </lineage>
</organism>
<keyword evidence="3" id="KW-1185">Reference proteome</keyword>
<evidence type="ECO:0000313" key="1">
    <source>
        <dbReference type="EMBL" id="OOQ47276.1"/>
    </source>
</evidence>
<evidence type="ECO:0000313" key="4">
    <source>
        <dbReference type="Proteomes" id="UP000502504"/>
    </source>
</evidence>
<reference evidence="2 4" key="2">
    <citation type="submission" date="2020-03" db="EMBL/GenBank/DDBJ databases">
        <title>Is there a link between lipid content and antibiotic production in Streptomyces?</title>
        <authorList>
            <person name="David M."/>
            <person name="Lejeune C."/>
            <person name="Abreu S."/>
            <person name="Thibessard A."/>
            <person name="Leblond P."/>
            <person name="Chaminade P."/>
            <person name="Virolle M.-J."/>
        </authorList>
    </citation>
    <scope>NUCLEOTIDE SEQUENCE [LARGE SCALE GENOMIC DNA]</scope>
    <source>
        <strain evidence="2 4">DSM 41481</strain>
    </source>
</reference>
<evidence type="ECO:0000313" key="3">
    <source>
        <dbReference type="Proteomes" id="UP000190306"/>
    </source>
</evidence>
<protein>
    <submittedName>
        <fullName evidence="2">Uncharacterized protein</fullName>
    </submittedName>
</protein>
<accession>A0AAE7CNC9</accession>
<proteinExistence type="predicted"/>
<name>A0AAE7CNC9_STRAT</name>